<keyword evidence="4 7" id="KW-0175">Coiled coil</keyword>
<keyword evidence="6 8" id="KW-0472">Membrane</keyword>
<dbReference type="Proteomes" id="UP000636505">
    <property type="component" value="Unassembled WGS sequence"/>
</dbReference>
<evidence type="ECO:0000256" key="1">
    <source>
        <dbReference type="ARBA" id="ARBA00004370"/>
    </source>
</evidence>
<dbReference type="EMBL" id="JADEXG010000001">
    <property type="protein sequence ID" value="MBE9075882.1"/>
    <property type="molecule type" value="Genomic_DNA"/>
</dbReference>
<evidence type="ECO:0000256" key="3">
    <source>
        <dbReference type="ARBA" id="ARBA00022801"/>
    </source>
</evidence>
<comment type="caution">
    <text evidence="10">The sequence shown here is derived from an EMBL/GenBank/DDBJ whole genome shotgun (WGS) entry which is preliminary data.</text>
</comment>
<evidence type="ECO:0000256" key="6">
    <source>
        <dbReference type="ARBA" id="ARBA00023136"/>
    </source>
</evidence>
<feature type="coiled-coil region" evidence="7">
    <location>
        <begin position="604"/>
        <end position="631"/>
    </location>
</feature>
<dbReference type="SUPFAM" id="SSF52540">
    <property type="entry name" value="P-loop containing nucleoside triphosphate hydrolases"/>
    <property type="match status" value="1"/>
</dbReference>
<dbReference type="CDD" id="cd09912">
    <property type="entry name" value="DLP_2"/>
    <property type="match status" value="1"/>
</dbReference>
<comment type="subcellular location">
    <subcellularLocation>
        <location evidence="1">Membrane</location>
    </subcellularLocation>
</comment>
<evidence type="ECO:0000256" key="8">
    <source>
        <dbReference type="SAM" id="Phobius"/>
    </source>
</evidence>
<dbReference type="InterPro" id="IPR030381">
    <property type="entry name" value="G_DYNAMIN_dom"/>
</dbReference>
<keyword evidence="2" id="KW-0547">Nucleotide-binding</keyword>
<dbReference type="Pfam" id="PF00350">
    <property type="entry name" value="Dynamin_N"/>
    <property type="match status" value="1"/>
</dbReference>
<dbReference type="InterPro" id="IPR049399">
    <property type="entry name" value="BDLP-like_hel"/>
</dbReference>
<accession>A0A8J7AUW0</accession>
<proteinExistence type="predicted"/>
<keyword evidence="11" id="KW-1185">Reference proteome</keyword>
<dbReference type="InterPro" id="IPR045063">
    <property type="entry name" value="Dynamin_N"/>
</dbReference>
<gene>
    <name evidence="10" type="ORF">IQ241_00980</name>
</gene>
<dbReference type="GO" id="GO:0016020">
    <property type="term" value="C:membrane"/>
    <property type="evidence" value="ECO:0007669"/>
    <property type="project" value="UniProtKB-SubCell"/>
</dbReference>
<evidence type="ECO:0000313" key="10">
    <source>
        <dbReference type="EMBL" id="MBE9075882.1"/>
    </source>
</evidence>
<dbReference type="Gene3D" id="3.40.50.300">
    <property type="entry name" value="P-loop containing nucleotide triphosphate hydrolases"/>
    <property type="match status" value="1"/>
</dbReference>
<dbReference type="PROSITE" id="PS51718">
    <property type="entry name" value="G_DYNAMIN_2"/>
    <property type="match status" value="1"/>
</dbReference>
<keyword evidence="8" id="KW-1133">Transmembrane helix</keyword>
<evidence type="ECO:0000256" key="4">
    <source>
        <dbReference type="ARBA" id="ARBA00023054"/>
    </source>
</evidence>
<dbReference type="Pfam" id="PF21808">
    <property type="entry name" value="Dynamin-like_hel_bact"/>
    <property type="match status" value="1"/>
</dbReference>
<dbReference type="AlphaFoldDB" id="A0A8J7AUW0"/>
<dbReference type="GO" id="GO:0005525">
    <property type="term" value="F:GTP binding"/>
    <property type="evidence" value="ECO:0007669"/>
    <property type="project" value="UniProtKB-KW"/>
</dbReference>
<feature type="transmembrane region" description="Helical" evidence="8">
    <location>
        <begin position="505"/>
        <end position="527"/>
    </location>
</feature>
<dbReference type="PANTHER" id="PTHR10465:SF0">
    <property type="entry name" value="SARCALUMENIN"/>
    <property type="match status" value="1"/>
</dbReference>
<evidence type="ECO:0000256" key="5">
    <source>
        <dbReference type="ARBA" id="ARBA00023134"/>
    </source>
</evidence>
<sequence>MDYKRVLIALVSDLKRLRNFSKKLSLDKSIELIDDVLRRLEADSFSIAVVGEFKRGKSTFINALLGQDILPSDILPCSATLNRVTYGLKPLVKVNFKDGREDEVQIDQLANYVTKLTPESESTAADVKEATVYYPVHYCQNNVDIIDTPGLNDDQSMTDVTLSVLPQVDAAILVILAQSPLSEYERDFLENKLLTSDLGRIIFVVTAIDRSNTPEDGEKIVRHVEERIKEYVLKRAQEQFGEDSEEFKLYIKKIGKPRVFGLSAYQALTAKQTNDIALLAQSRFAEFETALEQFLTQDRGAIFLQVPVNRAIASAAEIIKTISIRENALEMKLEEFSKAYEASVADISELRQRKQQEMHRIDAAAQGIKQRVQPLISQLEYDLKRTAEQTIDGMVITPKDLNNKKALSEKLARTISDQVQAASQKLADKIQSDIQQGLAAEVDRLRDFTTSVDQVLSRIEMQFIQIEAETARKRSAAGEGVTAAVSLMTGFGGLWSGYREGGIKGAAIGTAASIGTYFGAGMLIAALGLPLTWPALIAVGITSIFTGKWSARLISGKDRVDHFKTDYKAKVLEEIEKQLRDNRVEHKVDDYISTSFTALKQKLHQEVESLLDNTQQTLAELRGKRERDETLTEAERKELGEMHTETQKILGNAQRLSNQLVEIMSV</sequence>
<dbReference type="GO" id="GO:0008053">
    <property type="term" value="P:mitochondrial fusion"/>
    <property type="evidence" value="ECO:0007669"/>
    <property type="project" value="TreeGrafter"/>
</dbReference>
<feature type="transmembrane region" description="Helical" evidence="8">
    <location>
        <begin position="533"/>
        <end position="551"/>
    </location>
</feature>
<dbReference type="InterPro" id="IPR027094">
    <property type="entry name" value="Mitofusin_fam"/>
</dbReference>
<keyword evidence="5" id="KW-0342">GTP-binding</keyword>
<evidence type="ECO:0000259" key="9">
    <source>
        <dbReference type="PROSITE" id="PS51718"/>
    </source>
</evidence>
<feature type="transmembrane region" description="Helical" evidence="8">
    <location>
        <begin position="480"/>
        <end position="498"/>
    </location>
</feature>
<evidence type="ECO:0000256" key="7">
    <source>
        <dbReference type="SAM" id="Coils"/>
    </source>
</evidence>
<dbReference type="GO" id="GO:0003924">
    <property type="term" value="F:GTPase activity"/>
    <property type="evidence" value="ECO:0007669"/>
    <property type="project" value="InterPro"/>
</dbReference>
<keyword evidence="3" id="KW-0378">Hydrolase</keyword>
<protein>
    <submittedName>
        <fullName evidence="10">Dynamin family protein</fullName>
    </submittedName>
</protein>
<evidence type="ECO:0000313" key="11">
    <source>
        <dbReference type="Proteomes" id="UP000636505"/>
    </source>
</evidence>
<reference evidence="10" key="1">
    <citation type="submission" date="2020-10" db="EMBL/GenBank/DDBJ databases">
        <authorList>
            <person name="Castelo-Branco R."/>
            <person name="Eusebio N."/>
            <person name="Adriana R."/>
            <person name="Vieira A."/>
            <person name="Brugerolle De Fraissinette N."/>
            <person name="Rezende De Castro R."/>
            <person name="Schneider M.P."/>
            <person name="Vasconcelos V."/>
            <person name="Leao P.N."/>
        </authorList>
    </citation>
    <scope>NUCLEOTIDE SEQUENCE</scope>
    <source>
        <strain evidence="10">LEGE 07310</strain>
    </source>
</reference>
<dbReference type="InterPro" id="IPR027417">
    <property type="entry name" value="P-loop_NTPase"/>
</dbReference>
<keyword evidence="8" id="KW-0812">Transmembrane</keyword>
<feature type="domain" description="Dynamin-type G" evidence="9">
    <location>
        <begin position="41"/>
        <end position="281"/>
    </location>
</feature>
<dbReference type="PANTHER" id="PTHR10465">
    <property type="entry name" value="TRANSMEMBRANE GTPASE FZO1"/>
    <property type="match status" value="1"/>
</dbReference>
<name>A0A8J7AUW0_9CYAN</name>
<organism evidence="10 11">
    <name type="scientific">Vasconcelosia minhoensis LEGE 07310</name>
    <dbReference type="NCBI Taxonomy" id="915328"/>
    <lineage>
        <taxon>Bacteria</taxon>
        <taxon>Bacillati</taxon>
        <taxon>Cyanobacteriota</taxon>
        <taxon>Cyanophyceae</taxon>
        <taxon>Nodosilineales</taxon>
        <taxon>Cymatolegaceae</taxon>
        <taxon>Vasconcelosia</taxon>
        <taxon>Vasconcelosia minhoensis</taxon>
    </lineage>
</organism>
<evidence type="ECO:0000256" key="2">
    <source>
        <dbReference type="ARBA" id="ARBA00022741"/>
    </source>
</evidence>